<dbReference type="InterPro" id="IPR016920">
    <property type="entry name" value="UCP029477"/>
</dbReference>
<proteinExistence type="predicted"/>
<dbReference type="NCBIfam" id="TIGR02284">
    <property type="entry name" value="PA2169 family four-helix-bundle protein"/>
    <property type="match status" value="1"/>
</dbReference>
<dbReference type="InterPro" id="IPR011971">
    <property type="entry name" value="CHP02284"/>
</dbReference>
<protein>
    <submittedName>
        <fullName evidence="2">Uncharacterized protein (TIGR02284 family)</fullName>
    </submittedName>
</protein>
<accession>A0A368ZJH3</accession>
<dbReference type="Gene3D" id="1.20.1260.10">
    <property type="match status" value="1"/>
</dbReference>
<dbReference type="Pfam" id="PF09537">
    <property type="entry name" value="DUF2383"/>
    <property type="match status" value="1"/>
</dbReference>
<dbReference type="InterPro" id="IPR009078">
    <property type="entry name" value="Ferritin-like_SF"/>
</dbReference>
<dbReference type="SUPFAM" id="SSF47240">
    <property type="entry name" value="Ferritin-like"/>
    <property type="match status" value="1"/>
</dbReference>
<dbReference type="Proteomes" id="UP000253436">
    <property type="component" value="Unassembled WGS sequence"/>
</dbReference>
<reference evidence="2 3" key="1">
    <citation type="submission" date="2018-07" db="EMBL/GenBank/DDBJ databases">
        <title>Genomic Encyclopedia of Type Strains, Phase III (KMG-III): the genomes of soil and plant-associated and newly described type strains.</title>
        <authorList>
            <person name="Whitman W."/>
        </authorList>
    </citation>
    <scope>NUCLEOTIDE SEQUENCE [LARGE SCALE GENOMIC DNA]</scope>
    <source>
        <strain evidence="2 3">CECT 7958</strain>
    </source>
</reference>
<dbReference type="PIRSF" id="PIRSF029477">
    <property type="entry name" value="UCP029477"/>
    <property type="match status" value="1"/>
</dbReference>
<evidence type="ECO:0000259" key="1">
    <source>
        <dbReference type="Pfam" id="PF09537"/>
    </source>
</evidence>
<evidence type="ECO:0000313" key="3">
    <source>
        <dbReference type="Proteomes" id="UP000253436"/>
    </source>
</evidence>
<dbReference type="EMBL" id="QPJO01000001">
    <property type="protein sequence ID" value="RCW93901.1"/>
    <property type="molecule type" value="Genomic_DNA"/>
</dbReference>
<keyword evidence="3" id="KW-1185">Reference proteome</keyword>
<feature type="domain" description="DUF2383" evidence="1">
    <location>
        <begin position="16"/>
        <end position="125"/>
    </location>
</feature>
<sequence>MKSQNDKDIMTYSEEISNQLNELLEKNYDAEKGYLNAADNVESKNLKIFFKRRASERSEFAKELRTEILQYGEIPEDSGSFKGVVHRNWMSLKSTFSSNNEEAILEEALRGEKASLEEYNDLIKEPNLPPSIDALLLKHKNAIQAAINTEKVEEELLA</sequence>
<name>A0A368ZJH3_9FLAO</name>
<dbReference type="InterPro" id="IPR019052">
    <property type="entry name" value="DUF2383"/>
</dbReference>
<dbReference type="AlphaFoldDB" id="A0A368ZJH3"/>
<dbReference type="InterPro" id="IPR012347">
    <property type="entry name" value="Ferritin-like"/>
</dbReference>
<dbReference type="CDD" id="cd00657">
    <property type="entry name" value="Ferritin_like"/>
    <property type="match status" value="1"/>
</dbReference>
<evidence type="ECO:0000313" key="2">
    <source>
        <dbReference type="EMBL" id="RCW93901.1"/>
    </source>
</evidence>
<gene>
    <name evidence="2" type="ORF">DFQ08_101700</name>
</gene>
<organism evidence="2 3">
    <name type="scientific">Winogradskyella arenosi</name>
    <dbReference type="NCBI Taxonomy" id="533325"/>
    <lineage>
        <taxon>Bacteria</taxon>
        <taxon>Pseudomonadati</taxon>
        <taxon>Bacteroidota</taxon>
        <taxon>Flavobacteriia</taxon>
        <taxon>Flavobacteriales</taxon>
        <taxon>Flavobacteriaceae</taxon>
        <taxon>Winogradskyella</taxon>
    </lineage>
</organism>
<comment type="caution">
    <text evidence="2">The sequence shown here is derived from an EMBL/GenBank/DDBJ whole genome shotgun (WGS) entry which is preliminary data.</text>
</comment>